<dbReference type="PANTHER" id="PTHR22911:SF137">
    <property type="entry name" value="SOLUTE CARRIER FAMILY 35 MEMBER G2-RELATED"/>
    <property type="match status" value="1"/>
</dbReference>
<feature type="transmembrane region" description="Helical" evidence="8">
    <location>
        <begin position="33"/>
        <end position="54"/>
    </location>
</feature>
<dbReference type="InterPro" id="IPR004626">
    <property type="entry name" value="RarD"/>
</dbReference>
<evidence type="ECO:0000259" key="9">
    <source>
        <dbReference type="Pfam" id="PF00892"/>
    </source>
</evidence>
<comment type="caution">
    <text evidence="10">The sequence shown here is derived from an EMBL/GenBank/DDBJ whole genome shotgun (WGS) entry which is preliminary data.</text>
</comment>
<keyword evidence="3" id="KW-0813">Transport</keyword>
<evidence type="ECO:0000256" key="5">
    <source>
        <dbReference type="ARBA" id="ARBA00022692"/>
    </source>
</evidence>
<evidence type="ECO:0000256" key="4">
    <source>
        <dbReference type="ARBA" id="ARBA00022475"/>
    </source>
</evidence>
<dbReference type="Proteomes" id="UP000295500">
    <property type="component" value="Unassembled WGS sequence"/>
</dbReference>
<reference evidence="10 11" key="1">
    <citation type="submission" date="2019-03" db="EMBL/GenBank/DDBJ databases">
        <title>Genomic Encyclopedia of Type Strains, Phase IV (KMG-IV): sequencing the most valuable type-strain genomes for metagenomic binning, comparative biology and taxonomic classification.</title>
        <authorList>
            <person name="Goeker M."/>
        </authorList>
    </citation>
    <scope>NUCLEOTIDE SEQUENCE [LARGE SCALE GENOMIC DNA]</scope>
    <source>
        <strain evidence="10 11">DSM 28287</strain>
    </source>
</reference>
<proteinExistence type="inferred from homology"/>
<dbReference type="SUPFAM" id="SSF103481">
    <property type="entry name" value="Multidrug resistance efflux transporter EmrE"/>
    <property type="match status" value="2"/>
</dbReference>
<feature type="transmembrane region" description="Helical" evidence="8">
    <location>
        <begin position="74"/>
        <end position="93"/>
    </location>
</feature>
<keyword evidence="7 8" id="KW-0472">Membrane</keyword>
<evidence type="ECO:0000313" key="10">
    <source>
        <dbReference type="EMBL" id="TDP54637.1"/>
    </source>
</evidence>
<feature type="transmembrane region" description="Helical" evidence="8">
    <location>
        <begin position="268"/>
        <end position="286"/>
    </location>
</feature>
<feature type="transmembrane region" description="Helical" evidence="8">
    <location>
        <begin position="99"/>
        <end position="121"/>
    </location>
</feature>
<gene>
    <name evidence="10" type="ORF">EV211_12046</name>
</gene>
<evidence type="ECO:0000256" key="2">
    <source>
        <dbReference type="ARBA" id="ARBA00007362"/>
    </source>
</evidence>
<dbReference type="AlphaFoldDB" id="A0A4R6Q0X1"/>
<evidence type="ECO:0000256" key="1">
    <source>
        <dbReference type="ARBA" id="ARBA00004651"/>
    </source>
</evidence>
<dbReference type="PANTHER" id="PTHR22911">
    <property type="entry name" value="ACYL-MALONYL CONDENSING ENZYME-RELATED"/>
    <property type="match status" value="1"/>
</dbReference>
<keyword evidence="11" id="KW-1185">Reference proteome</keyword>
<feature type="transmembrane region" description="Helical" evidence="8">
    <location>
        <begin position="9"/>
        <end position="27"/>
    </location>
</feature>
<dbReference type="EMBL" id="SNXO01000020">
    <property type="protein sequence ID" value="TDP54637.1"/>
    <property type="molecule type" value="Genomic_DNA"/>
</dbReference>
<keyword evidence="5 8" id="KW-0812">Transmembrane</keyword>
<keyword evidence="6 8" id="KW-1133">Transmembrane helix</keyword>
<dbReference type="RefSeq" id="WP_166635389.1">
    <property type="nucleotide sequence ID" value="NZ_CALCQM010000153.1"/>
</dbReference>
<feature type="transmembrane region" description="Helical" evidence="8">
    <location>
        <begin position="151"/>
        <end position="167"/>
    </location>
</feature>
<sequence>MNRKEYEKGIGAAIGCSVVWGILPVYWQALSPINSWVIIVYRIFLVCVVAVIMARMSYSWKRIFEPLKDRKVRIRYFTAGLLITVNWSTYIWAVNAHHVIQTCVGYYIEPLMVCIFGMVFFRERLTKYKSIALILAMSSVVLILVHFHAVPTIALVLAITFSTYSAIKKTVEQPPLISLVYETIFLAPPALCVIIWMEVTGKGALGVGEPYQYLLLLLCGLLTVIPLGLFAAAAKRVSMFMLGLTEYISPSLSLIVGVLLLGEPLDKVQFIAFAIIWLGLVFFSYGEYKDASKMLE</sequence>
<dbReference type="Pfam" id="PF00892">
    <property type="entry name" value="EamA"/>
    <property type="match status" value="2"/>
</dbReference>
<evidence type="ECO:0000256" key="8">
    <source>
        <dbReference type="SAM" id="Phobius"/>
    </source>
</evidence>
<protein>
    <submittedName>
        <fullName evidence="10">Chloramphenicol-sensitive protein RarD</fullName>
    </submittedName>
</protein>
<evidence type="ECO:0000256" key="3">
    <source>
        <dbReference type="ARBA" id="ARBA00022448"/>
    </source>
</evidence>
<organism evidence="10 11">
    <name type="scientific">Aminicella lysinilytica</name>
    <dbReference type="NCBI Taxonomy" id="433323"/>
    <lineage>
        <taxon>Bacteria</taxon>
        <taxon>Bacillati</taxon>
        <taxon>Bacillota</taxon>
        <taxon>Clostridia</taxon>
        <taxon>Peptostreptococcales</taxon>
        <taxon>Anaerovoracaceae</taxon>
        <taxon>Aminicella</taxon>
    </lineage>
</organism>
<feature type="transmembrane region" description="Helical" evidence="8">
    <location>
        <begin position="211"/>
        <end position="232"/>
    </location>
</feature>
<dbReference type="InterPro" id="IPR000620">
    <property type="entry name" value="EamA_dom"/>
</dbReference>
<dbReference type="InterPro" id="IPR037185">
    <property type="entry name" value="EmrE-like"/>
</dbReference>
<evidence type="ECO:0000256" key="7">
    <source>
        <dbReference type="ARBA" id="ARBA00023136"/>
    </source>
</evidence>
<dbReference type="NCBIfam" id="TIGR00688">
    <property type="entry name" value="rarD"/>
    <property type="match status" value="1"/>
</dbReference>
<keyword evidence="4" id="KW-1003">Cell membrane</keyword>
<feature type="transmembrane region" description="Helical" evidence="8">
    <location>
        <begin position="244"/>
        <end position="262"/>
    </location>
</feature>
<feature type="domain" description="EamA" evidence="9">
    <location>
        <begin position="8"/>
        <end position="144"/>
    </location>
</feature>
<comment type="subcellular location">
    <subcellularLocation>
        <location evidence="1">Cell membrane</location>
        <topology evidence="1">Multi-pass membrane protein</topology>
    </subcellularLocation>
</comment>
<feature type="domain" description="EamA" evidence="9">
    <location>
        <begin position="154"/>
        <end position="284"/>
    </location>
</feature>
<name>A0A4R6Q0X1_9FIRM</name>
<evidence type="ECO:0000313" key="11">
    <source>
        <dbReference type="Proteomes" id="UP000295500"/>
    </source>
</evidence>
<dbReference type="GO" id="GO:0005886">
    <property type="term" value="C:plasma membrane"/>
    <property type="evidence" value="ECO:0007669"/>
    <property type="project" value="UniProtKB-SubCell"/>
</dbReference>
<evidence type="ECO:0000256" key="6">
    <source>
        <dbReference type="ARBA" id="ARBA00022989"/>
    </source>
</evidence>
<comment type="similarity">
    <text evidence="2">Belongs to the EamA transporter family.</text>
</comment>
<feature type="transmembrane region" description="Helical" evidence="8">
    <location>
        <begin position="179"/>
        <end position="199"/>
    </location>
</feature>
<accession>A0A4R6Q0X1</accession>